<keyword evidence="3" id="KW-1185">Reference proteome</keyword>
<keyword evidence="1" id="KW-1133">Transmembrane helix</keyword>
<feature type="transmembrane region" description="Helical" evidence="1">
    <location>
        <begin position="108"/>
        <end position="129"/>
    </location>
</feature>
<keyword evidence="1" id="KW-0472">Membrane</keyword>
<dbReference type="AlphaFoldDB" id="A0A2N5RUG3"/>
<comment type="caution">
    <text evidence="2">The sequence shown here is derived from an EMBL/GenBank/DDBJ whole genome shotgun (WGS) entry which is preliminary data.</text>
</comment>
<keyword evidence="1" id="KW-0812">Transmembrane</keyword>
<organism evidence="2 3">
    <name type="scientific">Puccinia coronata f. sp. avenae</name>
    <dbReference type="NCBI Taxonomy" id="200324"/>
    <lineage>
        <taxon>Eukaryota</taxon>
        <taxon>Fungi</taxon>
        <taxon>Dikarya</taxon>
        <taxon>Basidiomycota</taxon>
        <taxon>Pucciniomycotina</taxon>
        <taxon>Pucciniomycetes</taxon>
        <taxon>Pucciniales</taxon>
        <taxon>Pucciniaceae</taxon>
        <taxon>Puccinia</taxon>
    </lineage>
</organism>
<dbReference type="Proteomes" id="UP000235388">
    <property type="component" value="Unassembled WGS sequence"/>
</dbReference>
<sequence length="492" mass="55174">MIAYIKYQVGYLPVEMGGFPVPYTSWSPNYTKLIYTSYYLKALGWSGEGIVHLEELAFWIFLIHLKDSSRPWFRSVFFRVFLLLSLISSGVLVFIVSATKPNVLLTQAIMMTFATGFNTTTTCAFFWVFSKFPSWLEDLKKRGAPAELIIKLHGFGSLNQIRMIARLIFTVPLFALSADGLRVQPVLNRHVWVIDLIVMTSTVAFAAQGVITLLIFLPRNLSKECGFDQDERLNQDKSSQQPLLNRTLKSGCLDPTKQRDAGALCLGRPSSPTTLTCSTSEKHRSYSPDIPTTDFSIRKGISHSFRLSDANSFGNTNWNSDLNNLTKAQTQSVLPKYGREYDRTSYVTQDLVPFSSRRTSHISVEIPHVSDMFSHASKSVSPSFPPSTSGFNSPVPQGNSVHFPITSRLTHFPRYFAPSECRAFESCEGGSSKSLRTMSMSFSINETPSISDMATPQHEQLNSIHPAIRYFKSPIDISSAWFLESPETENLP</sequence>
<evidence type="ECO:0000313" key="3">
    <source>
        <dbReference type="Proteomes" id="UP000235388"/>
    </source>
</evidence>
<feature type="transmembrane region" description="Helical" evidence="1">
    <location>
        <begin position="76"/>
        <end position="96"/>
    </location>
</feature>
<protein>
    <submittedName>
        <fullName evidence="2">Uncharacterized protein</fullName>
    </submittedName>
</protein>
<accession>A0A2N5RUG3</accession>
<gene>
    <name evidence="2" type="ORF">PCANC_28057</name>
</gene>
<name>A0A2N5RUG3_9BASI</name>
<feature type="transmembrane region" description="Helical" evidence="1">
    <location>
        <begin position="193"/>
        <end position="217"/>
    </location>
</feature>
<dbReference type="EMBL" id="PGCJ01001602">
    <property type="protein sequence ID" value="PLW04625.1"/>
    <property type="molecule type" value="Genomic_DNA"/>
</dbReference>
<evidence type="ECO:0000256" key="1">
    <source>
        <dbReference type="SAM" id="Phobius"/>
    </source>
</evidence>
<dbReference type="OrthoDB" id="2496199at2759"/>
<evidence type="ECO:0000313" key="2">
    <source>
        <dbReference type="EMBL" id="PLW04625.1"/>
    </source>
</evidence>
<dbReference type="STRING" id="200324.A0A2N5RUG3"/>
<reference evidence="2 3" key="1">
    <citation type="submission" date="2017-11" db="EMBL/GenBank/DDBJ databases">
        <title>De novo assembly and phasing of dikaryotic genomes from two isolates of Puccinia coronata f. sp. avenae, the causal agent of oat crown rust.</title>
        <authorList>
            <person name="Miller M.E."/>
            <person name="Zhang Y."/>
            <person name="Omidvar V."/>
            <person name="Sperschneider J."/>
            <person name="Schwessinger B."/>
            <person name="Raley C."/>
            <person name="Palmer J.M."/>
            <person name="Garnica D."/>
            <person name="Upadhyaya N."/>
            <person name="Rathjen J."/>
            <person name="Taylor J.M."/>
            <person name="Park R.F."/>
            <person name="Dodds P.N."/>
            <person name="Hirsch C.D."/>
            <person name="Kianian S.F."/>
            <person name="Figueroa M."/>
        </authorList>
    </citation>
    <scope>NUCLEOTIDE SEQUENCE [LARGE SCALE GENOMIC DNA]</scope>
    <source>
        <strain evidence="2">12NC29</strain>
    </source>
</reference>
<proteinExistence type="predicted"/>